<name>A0A0K2VBM0_LEPSM</name>
<accession>A0A0K2VBM0</accession>
<evidence type="ECO:0000313" key="1">
    <source>
        <dbReference type="EMBL" id="CDW47700.1"/>
    </source>
</evidence>
<reference evidence="1" key="1">
    <citation type="submission" date="2014-05" db="EMBL/GenBank/DDBJ databases">
        <authorList>
            <person name="Chronopoulou M."/>
        </authorList>
    </citation>
    <scope>NUCLEOTIDE SEQUENCE</scope>
    <source>
        <tissue evidence="1">Whole organism</tissue>
    </source>
</reference>
<protein>
    <submittedName>
        <fullName evidence="1">Uncharacterized protein</fullName>
    </submittedName>
</protein>
<organism evidence="1">
    <name type="scientific">Lepeophtheirus salmonis</name>
    <name type="common">Salmon louse</name>
    <name type="synonym">Caligus salmonis</name>
    <dbReference type="NCBI Taxonomy" id="72036"/>
    <lineage>
        <taxon>Eukaryota</taxon>
        <taxon>Metazoa</taxon>
        <taxon>Ecdysozoa</taxon>
        <taxon>Arthropoda</taxon>
        <taxon>Crustacea</taxon>
        <taxon>Multicrustacea</taxon>
        <taxon>Hexanauplia</taxon>
        <taxon>Copepoda</taxon>
        <taxon>Siphonostomatoida</taxon>
        <taxon>Caligidae</taxon>
        <taxon>Lepeophtheirus</taxon>
    </lineage>
</organism>
<dbReference type="AlphaFoldDB" id="A0A0K2VBM0"/>
<dbReference type="EMBL" id="HACA01030339">
    <property type="protein sequence ID" value="CDW47700.1"/>
    <property type="molecule type" value="Transcribed_RNA"/>
</dbReference>
<sequence length="36" mass="4284">MLEVTFPVRSSIVHRNSYYIIPNIQKLSVYLYVQIV</sequence>
<proteinExistence type="predicted"/>